<gene>
    <name evidence="2" type="ORF">EDD36DRAFT_226504</name>
</gene>
<feature type="coiled-coil region" evidence="1">
    <location>
        <begin position="17"/>
        <end position="51"/>
    </location>
</feature>
<protein>
    <submittedName>
        <fullName evidence="2">Uncharacterized protein</fullName>
    </submittedName>
</protein>
<dbReference type="AlphaFoldDB" id="A0AAN6IDZ4"/>
<keyword evidence="3" id="KW-1185">Reference proteome</keyword>
<evidence type="ECO:0000313" key="2">
    <source>
        <dbReference type="EMBL" id="KAI1614422.1"/>
    </source>
</evidence>
<name>A0AAN6IDZ4_9EURO</name>
<evidence type="ECO:0000313" key="3">
    <source>
        <dbReference type="Proteomes" id="UP001203852"/>
    </source>
</evidence>
<accession>A0AAN6IDZ4</accession>
<evidence type="ECO:0000256" key="1">
    <source>
        <dbReference type="SAM" id="Coils"/>
    </source>
</evidence>
<reference evidence="2" key="1">
    <citation type="journal article" date="2022" name="bioRxiv">
        <title>Deciphering the potential niche of two novel black yeast fungi from a biological soil crust based on their genomes, phenotypes, and melanin regulation.</title>
        <authorList>
            <consortium name="DOE Joint Genome Institute"/>
            <person name="Carr E.C."/>
            <person name="Barton Q."/>
            <person name="Grambo S."/>
            <person name="Sullivan M."/>
            <person name="Renfro C.M."/>
            <person name="Kuo A."/>
            <person name="Pangilinan J."/>
            <person name="Lipzen A."/>
            <person name="Keymanesh K."/>
            <person name="Savage E."/>
            <person name="Barry K."/>
            <person name="Grigoriev I.V."/>
            <person name="Riekhof W.R."/>
            <person name="Harris S.S."/>
        </authorList>
    </citation>
    <scope>NUCLEOTIDE SEQUENCE</scope>
    <source>
        <strain evidence="2">JF 03-4F</strain>
    </source>
</reference>
<dbReference type="EMBL" id="MU404353">
    <property type="protein sequence ID" value="KAI1614422.1"/>
    <property type="molecule type" value="Genomic_DNA"/>
</dbReference>
<sequence length="278" mass="31492">MDQSNLSGASMPFNERLAQLSDEFKNINDEFKDLEARLEQSKTSLQGLMQKLSNFNVMFGGDGKIIKFGNIGNSELVKGEGDMFEEMAKHGVFVPLFFEHQMATYAHAVETFNRIPLLANTLEFRVVIENKTDGDEKGEAKVGEDPDQSRTTLGKRFLEGLRELDQVVGPDVASMAKLWLDKVKEFRKLAISDLRDHPDLMDLKRMQVVPGFEKRRRKGEQISVKRHSCGGTRKFPGPKSLGKQLLDAEFTTSEILVRFDRSSNVRRQLCAHRTSHGE</sequence>
<organism evidence="2 3">
    <name type="scientific">Exophiala viscosa</name>
    <dbReference type="NCBI Taxonomy" id="2486360"/>
    <lineage>
        <taxon>Eukaryota</taxon>
        <taxon>Fungi</taxon>
        <taxon>Dikarya</taxon>
        <taxon>Ascomycota</taxon>
        <taxon>Pezizomycotina</taxon>
        <taxon>Eurotiomycetes</taxon>
        <taxon>Chaetothyriomycetidae</taxon>
        <taxon>Chaetothyriales</taxon>
        <taxon>Herpotrichiellaceae</taxon>
        <taxon>Exophiala</taxon>
    </lineage>
</organism>
<keyword evidence="1" id="KW-0175">Coiled coil</keyword>
<proteinExistence type="predicted"/>
<comment type="caution">
    <text evidence="2">The sequence shown here is derived from an EMBL/GenBank/DDBJ whole genome shotgun (WGS) entry which is preliminary data.</text>
</comment>
<dbReference type="Proteomes" id="UP001203852">
    <property type="component" value="Unassembled WGS sequence"/>
</dbReference>